<evidence type="ECO:0000256" key="1">
    <source>
        <dbReference type="ARBA" id="ARBA00003908"/>
    </source>
</evidence>
<accession>A0A6A9QIV6</accession>
<dbReference type="InterPro" id="IPR011766">
    <property type="entry name" value="TPP_enzyme_TPP-bd"/>
</dbReference>
<dbReference type="Pfam" id="PF02776">
    <property type="entry name" value="TPP_enzyme_N"/>
    <property type="match status" value="1"/>
</dbReference>
<dbReference type="AlphaFoldDB" id="A0A6A9QIV6"/>
<comment type="caution">
    <text evidence="10">The sequence shown here is derived from an EMBL/GenBank/DDBJ whole genome shotgun (WGS) entry which is preliminary data.</text>
</comment>
<dbReference type="GO" id="GO:0030976">
    <property type="term" value="F:thiamine pyrophosphate binding"/>
    <property type="evidence" value="ECO:0007669"/>
    <property type="project" value="InterPro"/>
</dbReference>
<evidence type="ECO:0000256" key="3">
    <source>
        <dbReference type="ARBA" id="ARBA00011631"/>
    </source>
</evidence>
<dbReference type="PANTHER" id="PTHR18968:SF13">
    <property type="entry name" value="ACETOLACTATE SYNTHASE CATALYTIC SUBUNIT, MITOCHONDRIAL"/>
    <property type="match status" value="1"/>
</dbReference>
<dbReference type="GO" id="GO:0019164">
    <property type="term" value="F:pyruvate synthase activity"/>
    <property type="evidence" value="ECO:0007669"/>
    <property type="project" value="UniProtKB-ARBA"/>
</dbReference>
<evidence type="ECO:0000313" key="11">
    <source>
        <dbReference type="Proteomes" id="UP000440125"/>
    </source>
</evidence>
<evidence type="ECO:0000256" key="4">
    <source>
        <dbReference type="ARBA" id="ARBA00012691"/>
    </source>
</evidence>
<organism evidence="10 11">
    <name type="scientific">Acidianus infernus</name>
    <dbReference type="NCBI Taxonomy" id="12915"/>
    <lineage>
        <taxon>Archaea</taxon>
        <taxon>Thermoproteota</taxon>
        <taxon>Thermoprotei</taxon>
        <taxon>Sulfolobales</taxon>
        <taxon>Sulfolobaceae</taxon>
        <taxon>Acidianus</taxon>
    </lineage>
</organism>
<dbReference type="Proteomes" id="UP000440125">
    <property type="component" value="Unassembled WGS sequence"/>
</dbReference>
<dbReference type="GO" id="GO:0047553">
    <property type="term" value="F:2-oxoglutarate synthase activity"/>
    <property type="evidence" value="ECO:0007669"/>
    <property type="project" value="UniProtKB-ARBA"/>
</dbReference>
<evidence type="ECO:0000256" key="7">
    <source>
        <dbReference type="SAM" id="Coils"/>
    </source>
</evidence>
<dbReference type="GO" id="GO:0050660">
    <property type="term" value="F:flavin adenine dinucleotide binding"/>
    <property type="evidence" value="ECO:0007669"/>
    <property type="project" value="TreeGrafter"/>
</dbReference>
<dbReference type="Pfam" id="PF02775">
    <property type="entry name" value="TPP_enzyme_C"/>
    <property type="match status" value="1"/>
</dbReference>
<dbReference type="RefSeq" id="WP_155864171.1">
    <property type="nucleotide sequence ID" value="NZ_WFIY01000004.1"/>
</dbReference>
<evidence type="ECO:0000313" key="10">
    <source>
        <dbReference type="EMBL" id="MUM65753.1"/>
    </source>
</evidence>
<comment type="subunit">
    <text evidence="3">Heterodimer composed of an alpha and a beta subunit.</text>
</comment>
<dbReference type="GO" id="GO:0005948">
    <property type="term" value="C:acetolactate synthase complex"/>
    <property type="evidence" value="ECO:0007669"/>
    <property type="project" value="TreeGrafter"/>
</dbReference>
<dbReference type="GO" id="GO:0009099">
    <property type="term" value="P:L-valine biosynthetic process"/>
    <property type="evidence" value="ECO:0007669"/>
    <property type="project" value="TreeGrafter"/>
</dbReference>
<proteinExistence type="inferred from homology"/>
<dbReference type="SUPFAM" id="SSF52518">
    <property type="entry name" value="Thiamin diphosphate-binding fold (THDP-binding)"/>
    <property type="match status" value="2"/>
</dbReference>
<sequence length="525" mass="59480">MDTAEFILRVISRYTDKVFIVSGTDYPAFIKAELKLKSPEFVVVPHEITAASAALGYSLSGKLGVLMVHTVPGTLNSLGIIADAYTSRIPLLVIAGKSPYTDKGSTASRSLRIHWTQDANQEELVKYVKWKFEIRDPSQVPAAISRAIQIALSEPQGPVYLAIPREISVARVEEKEVKMEPFYPGVPDSVLEKAKEMILKASRPVMITWRAGRKESWFNSLKEFAETANIPVLNYVGERVNYPSNGKMALDHLDLREADLIIEVETEVPWIPRFTDVDAKVIKVDVDPSYSYIPYYEFPCDLCVQSSVDEFFNKLRVERKLEKDVEEMIEKQREEKKERIRKLADEKKIHPDYLSYEIGKLKWTVFNEYDLNPRYAEFNSFNSYFGDPAFGHLGWALGAGVGYKMATGKDVVITVGDGSFIFGVPTAFYYVVKKFPVLVVIFDNKSWKAVERAVKEVYPGEKFESFPGAEIDIDDLPKTIESVGGYYEYVERPSEVEEALMRGKEKVKNGIPTIVHARVTDKRGE</sequence>
<dbReference type="Gene3D" id="3.40.50.1220">
    <property type="entry name" value="TPP-binding domain"/>
    <property type="match status" value="1"/>
</dbReference>
<dbReference type="GO" id="GO:0003984">
    <property type="term" value="F:acetolactate synthase activity"/>
    <property type="evidence" value="ECO:0007669"/>
    <property type="project" value="TreeGrafter"/>
</dbReference>
<name>A0A6A9QIV6_ACIIN</name>
<keyword evidence="5" id="KW-0786">Thiamine pyrophosphate</keyword>
<comment type="function">
    <text evidence="1">Catalyzes the coenzyme A-dependent oxidative decarboxylation of different 2-oxoacids such as 2-oxoglutarate, pyruvate and 2-oxobutyrate to form their CoA derivatives.</text>
</comment>
<dbReference type="GO" id="GO:0018491">
    <property type="term" value="F:2-oxobutyrate synthase activity"/>
    <property type="evidence" value="ECO:0007669"/>
    <property type="project" value="UniProtKB-ARBA"/>
</dbReference>
<dbReference type="InterPro" id="IPR029035">
    <property type="entry name" value="DHS-like_NAD/FAD-binding_dom"/>
</dbReference>
<evidence type="ECO:0000256" key="5">
    <source>
        <dbReference type="ARBA" id="ARBA00023052"/>
    </source>
</evidence>
<dbReference type="CDD" id="cd07035">
    <property type="entry name" value="TPP_PYR_POX_like"/>
    <property type="match status" value="1"/>
</dbReference>
<dbReference type="InterPro" id="IPR012001">
    <property type="entry name" value="Thiamin_PyroP_enz_TPP-bd_dom"/>
</dbReference>
<dbReference type="CDD" id="cd02002">
    <property type="entry name" value="TPP_BFDC"/>
    <property type="match status" value="1"/>
</dbReference>
<comment type="similarity">
    <text evidence="2">Belongs to the TPP enzyme family.</text>
</comment>
<dbReference type="NCBIfam" id="NF006203">
    <property type="entry name" value="PRK08327.1"/>
    <property type="match status" value="1"/>
</dbReference>
<evidence type="ECO:0000256" key="6">
    <source>
        <dbReference type="ARBA" id="ARBA00048893"/>
    </source>
</evidence>
<dbReference type="Gene3D" id="3.40.50.970">
    <property type="match status" value="2"/>
</dbReference>
<feature type="coiled-coil region" evidence="7">
    <location>
        <begin position="318"/>
        <end position="346"/>
    </location>
</feature>
<keyword evidence="7" id="KW-0175">Coiled coil</keyword>
<feature type="domain" description="Thiamine pyrophosphate enzyme TPP-binding" evidence="8">
    <location>
        <begin position="374"/>
        <end position="516"/>
    </location>
</feature>
<dbReference type="GO" id="GO:0009097">
    <property type="term" value="P:isoleucine biosynthetic process"/>
    <property type="evidence" value="ECO:0007669"/>
    <property type="project" value="TreeGrafter"/>
</dbReference>
<protein>
    <recommendedName>
        <fullName evidence="4">2-oxoacid oxidoreductase (ferredoxin)</fullName>
        <ecNumber evidence="4">1.2.7.11</ecNumber>
    </recommendedName>
</protein>
<keyword evidence="11" id="KW-1185">Reference proteome</keyword>
<evidence type="ECO:0000256" key="2">
    <source>
        <dbReference type="ARBA" id="ARBA00007812"/>
    </source>
</evidence>
<gene>
    <name evidence="10" type="ORF">D1867_10975</name>
</gene>
<dbReference type="PANTHER" id="PTHR18968">
    <property type="entry name" value="THIAMINE PYROPHOSPHATE ENZYMES"/>
    <property type="match status" value="1"/>
</dbReference>
<dbReference type="InterPro" id="IPR045229">
    <property type="entry name" value="TPP_enz"/>
</dbReference>
<dbReference type="EC" id="1.2.7.11" evidence="4"/>
<evidence type="ECO:0000259" key="8">
    <source>
        <dbReference type="Pfam" id="PF02775"/>
    </source>
</evidence>
<feature type="domain" description="Thiamine pyrophosphate enzyme N-terminal TPP-binding" evidence="9">
    <location>
        <begin position="1"/>
        <end position="121"/>
    </location>
</feature>
<reference evidence="10 11" key="1">
    <citation type="submission" date="2019-10" db="EMBL/GenBank/DDBJ databases">
        <title>Genome Sequences from Six Type Strain Members of the Archaeal Family Sulfolobaceae: Acidianus ambivalens, Acidianus infernus, Metallosphaera prunae, Stygiolobus azoricus, Sulfolobus metallicus, and Sulfurisphaera ohwakuensis.</title>
        <authorList>
            <person name="Counts J.A."/>
            <person name="Kelly R.M."/>
        </authorList>
    </citation>
    <scope>NUCLEOTIDE SEQUENCE [LARGE SCALE GENOMIC DNA]</scope>
    <source>
        <strain evidence="10 11">DSM 3191</strain>
    </source>
</reference>
<evidence type="ECO:0000259" key="9">
    <source>
        <dbReference type="Pfam" id="PF02776"/>
    </source>
</evidence>
<dbReference type="SUPFAM" id="SSF52467">
    <property type="entry name" value="DHS-like NAD/FAD-binding domain"/>
    <property type="match status" value="1"/>
</dbReference>
<dbReference type="OrthoDB" id="6837at2157"/>
<dbReference type="InterPro" id="IPR029061">
    <property type="entry name" value="THDP-binding"/>
</dbReference>
<comment type="catalytic activity">
    <reaction evidence="6">
        <text>a 2-oxocarboxylate + 2 oxidized [2Fe-2S]-[ferredoxin] + CoA = an acyl-CoA + 2 reduced [2Fe-2S]-[ferredoxin] + CO2 + H(+)</text>
        <dbReference type="Rhea" id="RHEA:42316"/>
        <dbReference type="Rhea" id="RHEA-COMP:10000"/>
        <dbReference type="Rhea" id="RHEA-COMP:10001"/>
        <dbReference type="ChEBI" id="CHEBI:15378"/>
        <dbReference type="ChEBI" id="CHEBI:16526"/>
        <dbReference type="ChEBI" id="CHEBI:33737"/>
        <dbReference type="ChEBI" id="CHEBI:33738"/>
        <dbReference type="ChEBI" id="CHEBI:35179"/>
        <dbReference type="ChEBI" id="CHEBI:57287"/>
        <dbReference type="ChEBI" id="CHEBI:58342"/>
        <dbReference type="EC" id="1.2.7.11"/>
    </reaction>
</comment>
<dbReference type="EMBL" id="WFIY01000004">
    <property type="protein sequence ID" value="MUM65753.1"/>
    <property type="molecule type" value="Genomic_DNA"/>
</dbReference>